<evidence type="ECO:0000313" key="3">
    <source>
        <dbReference type="EMBL" id="KAG7311391.1"/>
    </source>
</evidence>
<protein>
    <submittedName>
        <fullName evidence="3">Uncharacterized protein</fullName>
    </submittedName>
</protein>
<proteinExistence type="predicted"/>
<gene>
    <name evidence="3" type="ORF">JYU34_002433</name>
</gene>
<feature type="compositionally biased region" description="Basic and acidic residues" evidence="1">
    <location>
        <begin position="83"/>
        <end position="95"/>
    </location>
</feature>
<feature type="transmembrane region" description="Helical" evidence="2">
    <location>
        <begin position="36"/>
        <end position="57"/>
    </location>
</feature>
<feature type="region of interest" description="Disordered" evidence="1">
    <location>
        <begin position="76"/>
        <end position="95"/>
    </location>
</feature>
<keyword evidence="2" id="KW-1133">Transmembrane helix</keyword>
<comment type="caution">
    <text evidence="3">The sequence shown here is derived from an EMBL/GenBank/DDBJ whole genome shotgun (WGS) entry which is preliminary data.</text>
</comment>
<dbReference type="EMBL" id="JAHIBW010000004">
    <property type="protein sequence ID" value="KAG7311391.1"/>
    <property type="molecule type" value="Genomic_DNA"/>
</dbReference>
<evidence type="ECO:0000256" key="1">
    <source>
        <dbReference type="SAM" id="MobiDB-lite"/>
    </source>
</evidence>
<keyword evidence="4" id="KW-1185">Reference proteome</keyword>
<name>A0ABQ7R273_PLUXY</name>
<keyword evidence="2" id="KW-0812">Transmembrane</keyword>
<accession>A0ABQ7R273</accession>
<organism evidence="3 4">
    <name type="scientific">Plutella xylostella</name>
    <name type="common">Diamondback moth</name>
    <name type="synonym">Plutella maculipennis</name>
    <dbReference type="NCBI Taxonomy" id="51655"/>
    <lineage>
        <taxon>Eukaryota</taxon>
        <taxon>Metazoa</taxon>
        <taxon>Ecdysozoa</taxon>
        <taxon>Arthropoda</taxon>
        <taxon>Hexapoda</taxon>
        <taxon>Insecta</taxon>
        <taxon>Pterygota</taxon>
        <taxon>Neoptera</taxon>
        <taxon>Endopterygota</taxon>
        <taxon>Lepidoptera</taxon>
        <taxon>Glossata</taxon>
        <taxon>Ditrysia</taxon>
        <taxon>Yponomeutoidea</taxon>
        <taxon>Plutellidae</taxon>
        <taxon>Plutella</taxon>
    </lineage>
</organism>
<dbReference type="Proteomes" id="UP000823941">
    <property type="component" value="Chromosome 4"/>
</dbReference>
<evidence type="ECO:0000256" key="2">
    <source>
        <dbReference type="SAM" id="Phobius"/>
    </source>
</evidence>
<sequence>MGKPQSKEEIIIAQNAAGSNASSLEEIKTHLSTTNVILTAMIIMFLFAGCLFMAKLYKSCHTKWIRRELNSGHLRRSVYRRRGNPDHKEDGLEQV</sequence>
<keyword evidence="2" id="KW-0472">Membrane</keyword>
<reference evidence="3 4" key="1">
    <citation type="submission" date="2021-06" db="EMBL/GenBank/DDBJ databases">
        <title>A haploid diamondback moth (Plutella xylostella L.) genome assembly resolves 31 chromosomes and identifies a diamide resistance mutation.</title>
        <authorList>
            <person name="Ward C.M."/>
            <person name="Perry K.D."/>
            <person name="Baker G."/>
            <person name="Powis K."/>
            <person name="Heckel D.G."/>
            <person name="Baxter S.W."/>
        </authorList>
    </citation>
    <scope>NUCLEOTIDE SEQUENCE [LARGE SCALE GENOMIC DNA]</scope>
    <source>
        <strain evidence="3 4">LV</strain>
        <tissue evidence="3">Single pupa</tissue>
    </source>
</reference>
<evidence type="ECO:0000313" key="4">
    <source>
        <dbReference type="Proteomes" id="UP000823941"/>
    </source>
</evidence>